<dbReference type="Proteomes" id="UP000753908">
    <property type="component" value="Unassembled WGS sequence"/>
</dbReference>
<name>A0A951PJJ6_9CYAN</name>
<dbReference type="InterPro" id="IPR019587">
    <property type="entry name" value="Polyketide_cyclase/dehydratase"/>
</dbReference>
<sequence length="172" mass="19557">MNIQTSVQIIINADVEQVFDYSIDCQNLPMLFTGYQSIPAILSASTTDGLPLQEGSMRIVNNSDGSAIAEIITTLQRPTVQAYKLIRGFKPPFAWLVHSASSKWLYNDTHSGTHITWTFEFKIQHLLAYLFFLAVVKRPFQTAQRICLENLKRAVEERERCELSVSPDFSKK</sequence>
<protein>
    <submittedName>
        <fullName evidence="1">SRPBCC family protein</fullName>
    </submittedName>
</protein>
<dbReference type="EMBL" id="JAHHIF010000013">
    <property type="protein sequence ID" value="MBW4545135.1"/>
    <property type="molecule type" value="Genomic_DNA"/>
</dbReference>
<evidence type="ECO:0000313" key="1">
    <source>
        <dbReference type="EMBL" id="MBW4545135.1"/>
    </source>
</evidence>
<comment type="caution">
    <text evidence="1">The sequence shown here is derived from an EMBL/GenBank/DDBJ whole genome shotgun (WGS) entry which is preliminary data.</text>
</comment>
<reference evidence="1" key="2">
    <citation type="journal article" date="2022" name="Microbiol. Resour. Announc.">
        <title>Metagenome Sequencing to Explore Phylogenomics of Terrestrial Cyanobacteria.</title>
        <authorList>
            <person name="Ward R.D."/>
            <person name="Stajich J.E."/>
            <person name="Johansen J.R."/>
            <person name="Huntemann M."/>
            <person name="Clum A."/>
            <person name="Foster B."/>
            <person name="Foster B."/>
            <person name="Roux S."/>
            <person name="Palaniappan K."/>
            <person name="Varghese N."/>
            <person name="Mukherjee S."/>
            <person name="Reddy T.B.K."/>
            <person name="Daum C."/>
            <person name="Copeland A."/>
            <person name="Chen I.A."/>
            <person name="Ivanova N.N."/>
            <person name="Kyrpides N.C."/>
            <person name="Shapiro N."/>
            <person name="Eloe-Fadrosh E.A."/>
            <person name="Pietrasiak N."/>
        </authorList>
    </citation>
    <scope>NUCLEOTIDE SEQUENCE</scope>
    <source>
        <strain evidence="1">CPER-KK1</strain>
    </source>
</reference>
<dbReference type="InterPro" id="IPR023393">
    <property type="entry name" value="START-like_dom_sf"/>
</dbReference>
<evidence type="ECO:0000313" key="2">
    <source>
        <dbReference type="Proteomes" id="UP000753908"/>
    </source>
</evidence>
<dbReference type="Pfam" id="PF10604">
    <property type="entry name" value="Polyketide_cyc2"/>
    <property type="match status" value="1"/>
</dbReference>
<organism evidence="1 2">
    <name type="scientific">Symplocastrum torsivum CPER-KK1</name>
    <dbReference type="NCBI Taxonomy" id="450513"/>
    <lineage>
        <taxon>Bacteria</taxon>
        <taxon>Bacillati</taxon>
        <taxon>Cyanobacteriota</taxon>
        <taxon>Cyanophyceae</taxon>
        <taxon>Oscillatoriophycideae</taxon>
        <taxon>Oscillatoriales</taxon>
        <taxon>Microcoleaceae</taxon>
        <taxon>Symplocastrum</taxon>
    </lineage>
</organism>
<proteinExistence type="predicted"/>
<reference evidence="1" key="1">
    <citation type="submission" date="2021-05" db="EMBL/GenBank/DDBJ databases">
        <authorList>
            <person name="Pietrasiak N."/>
            <person name="Ward R."/>
            <person name="Stajich J.E."/>
            <person name="Kurbessoian T."/>
        </authorList>
    </citation>
    <scope>NUCLEOTIDE SEQUENCE</scope>
    <source>
        <strain evidence="1">CPER-KK1</strain>
    </source>
</reference>
<dbReference type="SUPFAM" id="SSF55961">
    <property type="entry name" value="Bet v1-like"/>
    <property type="match status" value="1"/>
</dbReference>
<dbReference type="Gene3D" id="3.30.530.20">
    <property type="match status" value="1"/>
</dbReference>
<accession>A0A951PJJ6</accession>
<gene>
    <name evidence="1" type="ORF">KME25_11915</name>
</gene>
<dbReference type="AlphaFoldDB" id="A0A951PJJ6"/>